<evidence type="ECO:0000256" key="4">
    <source>
        <dbReference type="ARBA" id="ARBA00016461"/>
    </source>
</evidence>
<keyword evidence="9 12" id="KW-0201">Cytochrome c-type biogenesis</keyword>
<gene>
    <name evidence="14" type="primary">ccmD</name>
    <name evidence="14" type="ORF">FCS21_07020</name>
</gene>
<sequence>MQFNSFSDFINMGGYGFYVWLSFGVSALILSLLLISSKRGHQQIINQIAKRKQREDKLREAKALRKKHNEKNEEAKKANAALNEVTE</sequence>
<dbReference type="GO" id="GO:0015886">
    <property type="term" value="P:heme transport"/>
    <property type="evidence" value="ECO:0007669"/>
    <property type="project" value="InterPro"/>
</dbReference>
<evidence type="ECO:0000313" key="15">
    <source>
        <dbReference type="Proteomes" id="UP000307702"/>
    </source>
</evidence>
<dbReference type="EMBL" id="SZVP01000004">
    <property type="protein sequence ID" value="TMM46058.1"/>
    <property type="molecule type" value="Genomic_DNA"/>
</dbReference>
<comment type="similarity">
    <text evidence="3 12">Belongs to the CcmD/CycX/HelD family.</text>
</comment>
<comment type="function">
    <text evidence="1 12">Required for the export of heme to the periplasm for the biogenesis of c-type cytochromes.</text>
</comment>
<dbReference type="Proteomes" id="UP000307702">
    <property type="component" value="Unassembled WGS sequence"/>
</dbReference>
<comment type="subcellular location">
    <subcellularLocation>
        <location evidence="2 12">Cell inner membrane</location>
        <topology evidence="2 12">Single-pass membrane protein</topology>
    </subcellularLocation>
</comment>
<keyword evidence="15" id="KW-1185">Reference proteome</keyword>
<accession>A0A8H2JP88</accession>
<evidence type="ECO:0000256" key="3">
    <source>
        <dbReference type="ARBA" id="ARBA00008741"/>
    </source>
</evidence>
<keyword evidence="10 12" id="KW-1133">Transmembrane helix</keyword>
<keyword evidence="7 12" id="KW-0997">Cell inner membrane</keyword>
<dbReference type="GO" id="GO:0017004">
    <property type="term" value="P:cytochrome complex assembly"/>
    <property type="evidence" value="ECO:0007669"/>
    <property type="project" value="UniProtKB-KW"/>
</dbReference>
<protein>
    <recommendedName>
        <fullName evidence="4 12">Heme exporter protein D</fullName>
    </recommendedName>
</protein>
<dbReference type="PANTHER" id="PTHR37531">
    <property type="entry name" value="HEME EXPORTER PROTEIN D"/>
    <property type="match status" value="1"/>
</dbReference>
<dbReference type="AlphaFoldDB" id="A0A8H2JP88"/>
<evidence type="ECO:0000256" key="2">
    <source>
        <dbReference type="ARBA" id="ARBA00004377"/>
    </source>
</evidence>
<evidence type="ECO:0000256" key="9">
    <source>
        <dbReference type="ARBA" id="ARBA00022748"/>
    </source>
</evidence>
<evidence type="ECO:0000313" key="14">
    <source>
        <dbReference type="EMBL" id="TMM46058.1"/>
    </source>
</evidence>
<evidence type="ECO:0000256" key="7">
    <source>
        <dbReference type="ARBA" id="ARBA00022519"/>
    </source>
</evidence>
<dbReference type="InterPro" id="IPR052075">
    <property type="entry name" value="Heme_exporter_D"/>
</dbReference>
<evidence type="ECO:0000256" key="12">
    <source>
        <dbReference type="RuleBase" id="RU363101"/>
    </source>
</evidence>
<dbReference type="NCBIfam" id="TIGR03141">
    <property type="entry name" value="cytochro_ccmD"/>
    <property type="match status" value="1"/>
</dbReference>
<evidence type="ECO:0000256" key="10">
    <source>
        <dbReference type="ARBA" id="ARBA00022989"/>
    </source>
</evidence>
<name>A0A8H2JP88_9GAMM</name>
<dbReference type="PANTHER" id="PTHR37531:SF1">
    <property type="entry name" value="HEME EXPORTER PROTEIN D"/>
    <property type="match status" value="1"/>
</dbReference>
<dbReference type="RefSeq" id="WP_138621812.1">
    <property type="nucleotide sequence ID" value="NZ_SZVP01000004.1"/>
</dbReference>
<organism evidence="14 15">
    <name type="scientific">Colwellia ponticola</name>
    <dbReference type="NCBI Taxonomy" id="2304625"/>
    <lineage>
        <taxon>Bacteria</taxon>
        <taxon>Pseudomonadati</taxon>
        <taxon>Pseudomonadota</taxon>
        <taxon>Gammaproteobacteria</taxon>
        <taxon>Alteromonadales</taxon>
        <taxon>Colwelliaceae</taxon>
        <taxon>Colwellia</taxon>
    </lineage>
</organism>
<evidence type="ECO:0000256" key="6">
    <source>
        <dbReference type="ARBA" id="ARBA00022475"/>
    </source>
</evidence>
<comment type="caution">
    <text evidence="14">The sequence shown here is derived from an EMBL/GenBank/DDBJ whole genome shotgun (WGS) entry which is preliminary data.</text>
</comment>
<dbReference type="GO" id="GO:1903607">
    <property type="term" value="P:cytochrome c biosynthetic process"/>
    <property type="evidence" value="ECO:0007669"/>
    <property type="project" value="TreeGrafter"/>
</dbReference>
<dbReference type="Pfam" id="PF04995">
    <property type="entry name" value="CcmD"/>
    <property type="match status" value="1"/>
</dbReference>
<evidence type="ECO:0000256" key="1">
    <source>
        <dbReference type="ARBA" id="ARBA00002442"/>
    </source>
</evidence>
<proteinExistence type="inferred from homology"/>
<feature type="region of interest" description="Disordered" evidence="13">
    <location>
        <begin position="64"/>
        <end position="87"/>
    </location>
</feature>
<feature type="transmembrane region" description="Helical" evidence="12">
    <location>
        <begin position="15"/>
        <end position="35"/>
    </location>
</feature>
<evidence type="ECO:0000256" key="13">
    <source>
        <dbReference type="SAM" id="MobiDB-lite"/>
    </source>
</evidence>
<feature type="compositionally biased region" description="Low complexity" evidence="13">
    <location>
        <begin position="78"/>
        <end position="87"/>
    </location>
</feature>
<keyword evidence="11 12" id="KW-0472">Membrane</keyword>
<keyword evidence="5 12" id="KW-0813">Transport</keyword>
<dbReference type="GO" id="GO:0005886">
    <property type="term" value="C:plasma membrane"/>
    <property type="evidence" value="ECO:0007669"/>
    <property type="project" value="UniProtKB-SubCell"/>
</dbReference>
<keyword evidence="8 12" id="KW-0812">Transmembrane</keyword>
<keyword evidence="6 12" id="KW-1003">Cell membrane</keyword>
<dbReference type="InterPro" id="IPR007078">
    <property type="entry name" value="Haem_export_protD_CcmD"/>
</dbReference>
<evidence type="ECO:0000256" key="11">
    <source>
        <dbReference type="ARBA" id="ARBA00023136"/>
    </source>
</evidence>
<evidence type="ECO:0000256" key="5">
    <source>
        <dbReference type="ARBA" id="ARBA00022448"/>
    </source>
</evidence>
<reference evidence="14 15" key="1">
    <citation type="submission" date="2019-05" db="EMBL/GenBank/DDBJ databases">
        <title>Colwellia ponticola sp. nov., isolated from seawater.</title>
        <authorList>
            <person name="Yoon J.-H."/>
        </authorList>
    </citation>
    <scope>NUCLEOTIDE SEQUENCE [LARGE SCALE GENOMIC DNA]</scope>
    <source>
        <strain evidence="14 15">OISW-25</strain>
    </source>
</reference>
<evidence type="ECO:0000256" key="8">
    <source>
        <dbReference type="ARBA" id="ARBA00022692"/>
    </source>
</evidence>